<dbReference type="InterPro" id="IPR018356">
    <property type="entry name" value="Tscrpt_reg_HTH_DeoR_CS"/>
</dbReference>
<dbReference type="InterPro" id="IPR028349">
    <property type="entry name" value="PafC-like"/>
</dbReference>
<reference evidence="5 6" key="1">
    <citation type="submission" date="2020-07" db="EMBL/GenBank/DDBJ databases">
        <title>Sequencing the genomes of 1000 actinobacteria strains.</title>
        <authorList>
            <person name="Klenk H.-P."/>
        </authorList>
    </citation>
    <scope>NUCLEOTIDE SEQUENCE [LARGE SCALE GENOMIC DNA]</scope>
    <source>
        <strain evidence="5 6">DSM 100723</strain>
    </source>
</reference>
<dbReference type="AlphaFoldDB" id="A0A7W3ISZ8"/>
<dbReference type="InterPro" id="IPR051534">
    <property type="entry name" value="CBASS_pafABC_assoc_protein"/>
</dbReference>
<dbReference type="RefSeq" id="WP_182560236.1">
    <property type="nucleotide sequence ID" value="NZ_JACGWT010000003.1"/>
</dbReference>
<feature type="domain" description="HTH deoR-type" evidence="4">
    <location>
        <begin position="4"/>
        <end position="59"/>
    </location>
</feature>
<dbReference type="PROSITE" id="PS00894">
    <property type="entry name" value="HTH_DEOR_1"/>
    <property type="match status" value="1"/>
</dbReference>
<sequence length="328" mass="36096">MLSTSARLLRLLSLLQTPRDWTGPQLAVRLGVSTRTVRADVERLRELGYPVDGRPGATGGYRLRPGAELPPLLLDDDEAVAVAVALHAGASGALGGMEEVALRALTKIVALLPARLRRRVEAVQGVSTVLPDGGPRVPPELLIAVAQACRDHEGLRFDYDRPAWTAGGATPPVERPRRVEPHELVHRAGRWYLVAWDLDRRDWRSFRLDRMLLRTPGGPRFEPRPVPGGDAGRFVTERVEAFTRRYPVVIRLHAPRDRLAAWMDPGWGELTAVDADTTEFRAATESHAAIAVWMASTGVEFTVVDPPELRDSLAGLAARMARAAERRP</sequence>
<dbReference type="PANTHER" id="PTHR34580">
    <property type="match status" value="1"/>
</dbReference>
<dbReference type="PIRSF" id="PIRSF016838">
    <property type="entry name" value="PafC"/>
    <property type="match status" value="1"/>
</dbReference>
<protein>
    <submittedName>
        <fullName evidence="5">Putative DNA-binding transcriptional regulator YafY</fullName>
    </submittedName>
</protein>
<comment type="caution">
    <text evidence="5">The sequence shown here is derived from an EMBL/GenBank/DDBJ whole genome shotgun (WGS) entry which is preliminary data.</text>
</comment>
<dbReference type="InterPro" id="IPR036388">
    <property type="entry name" value="WH-like_DNA-bd_sf"/>
</dbReference>
<evidence type="ECO:0000256" key="2">
    <source>
        <dbReference type="ARBA" id="ARBA00023125"/>
    </source>
</evidence>
<evidence type="ECO:0000259" key="4">
    <source>
        <dbReference type="PROSITE" id="PS51000"/>
    </source>
</evidence>
<keyword evidence="6" id="KW-1185">Reference proteome</keyword>
<evidence type="ECO:0000256" key="3">
    <source>
        <dbReference type="ARBA" id="ARBA00023163"/>
    </source>
</evidence>
<evidence type="ECO:0000313" key="6">
    <source>
        <dbReference type="Proteomes" id="UP000523079"/>
    </source>
</evidence>
<dbReference type="SUPFAM" id="SSF46785">
    <property type="entry name" value="Winged helix' DNA-binding domain"/>
    <property type="match status" value="1"/>
</dbReference>
<dbReference type="InterPro" id="IPR001034">
    <property type="entry name" value="DeoR_HTH"/>
</dbReference>
<dbReference type="Pfam" id="PF08279">
    <property type="entry name" value="HTH_11"/>
    <property type="match status" value="1"/>
</dbReference>
<evidence type="ECO:0000256" key="1">
    <source>
        <dbReference type="ARBA" id="ARBA00023015"/>
    </source>
</evidence>
<dbReference type="InterPro" id="IPR036390">
    <property type="entry name" value="WH_DNA-bd_sf"/>
</dbReference>
<dbReference type="InterPro" id="IPR057727">
    <property type="entry name" value="WCX_dom"/>
</dbReference>
<dbReference type="GO" id="GO:0003700">
    <property type="term" value="F:DNA-binding transcription factor activity"/>
    <property type="evidence" value="ECO:0007669"/>
    <property type="project" value="InterPro"/>
</dbReference>
<dbReference type="Pfam" id="PF25583">
    <property type="entry name" value="WCX"/>
    <property type="match status" value="1"/>
</dbReference>
<proteinExistence type="predicted"/>
<keyword evidence="2 5" id="KW-0238">DNA-binding</keyword>
<gene>
    <name evidence="5" type="ORF">FHX74_002315</name>
</gene>
<dbReference type="GO" id="GO:0003677">
    <property type="term" value="F:DNA binding"/>
    <property type="evidence" value="ECO:0007669"/>
    <property type="project" value="UniProtKB-KW"/>
</dbReference>
<organism evidence="5 6">
    <name type="scientific">Microlunatus kandeliicorticis</name>
    <dbReference type="NCBI Taxonomy" id="1759536"/>
    <lineage>
        <taxon>Bacteria</taxon>
        <taxon>Bacillati</taxon>
        <taxon>Actinomycetota</taxon>
        <taxon>Actinomycetes</taxon>
        <taxon>Propionibacteriales</taxon>
        <taxon>Propionibacteriaceae</taxon>
        <taxon>Microlunatus</taxon>
    </lineage>
</organism>
<name>A0A7W3ISZ8_9ACTN</name>
<dbReference type="PROSITE" id="PS52050">
    <property type="entry name" value="WYL"/>
    <property type="match status" value="1"/>
</dbReference>
<dbReference type="Pfam" id="PF13280">
    <property type="entry name" value="WYL"/>
    <property type="match status" value="1"/>
</dbReference>
<keyword evidence="1" id="KW-0805">Transcription regulation</keyword>
<dbReference type="PROSITE" id="PS51000">
    <property type="entry name" value="HTH_DEOR_2"/>
    <property type="match status" value="1"/>
</dbReference>
<accession>A0A7W3ISZ8</accession>
<dbReference type="PANTHER" id="PTHR34580:SF3">
    <property type="entry name" value="PROTEIN PAFB"/>
    <property type="match status" value="1"/>
</dbReference>
<evidence type="ECO:0000313" key="5">
    <source>
        <dbReference type="EMBL" id="MBA8794696.1"/>
    </source>
</evidence>
<keyword evidence="3" id="KW-0804">Transcription</keyword>
<dbReference type="InterPro" id="IPR013196">
    <property type="entry name" value="HTH_11"/>
</dbReference>
<dbReference type="Gene3D" id="1.10.10.10">
    <property type="entry name" value="Winged helix-like DNA-binding domain superfamily/Winged helix DNA-binding domain"/>
    <property type="match status" value="1"/>
</dbReference>
<dbReference type="Proteomes" id="UP000523079">
    <property type="component" value="Unassembled WGS sequence"/>
</dbReference>
<dbReference type="EMBL" id="JACGWT010000003">
    <property type="protein sequence ID" value="MBA8794696.1"/>
    <property type="molecule type" value="Genomic_DNA"/>
</dbReference>
<dbReference type="InterPro" id="IPR026881">
    <property type="entry name" value="WYL_dom"/>
</dbReference>